<accession>A0A561VYT4</accession>
<dbReference type="SUPFAM" id="SSF53822">
    <property type="entry name" value="Periplasmic binding protein-like I"/>
    <property type="match status" value="1"/>
</dbReference>
<comment type="caution">
    <text evidence="2">The sequence shown here is derived from an EMBL/GenBank/DDBJ whole genome shotgun (WGS) entry which is preliminary data.</text>
</comment>
<keyword evidence="1" id="KW-1133">Transmembrane helix</keyword>
<evidence type="ECO:0000313" key="3">
    <source>
        <dbReference type="Proteomes" id="UP000317685"/>
    </source>
</evidence>
<sequence>MIRWAGTNALRFVLAGVIALALLALVGVLVLKQREPDPSPAGRPTATANACPGILTAETDECLGPITDSATLDPAIRPVADKIMAVNREVEKSSSRYVRIVLLVPLSVARPPAASAMSLDQIRFSLQGAYAALQRANSSSAFGDKNAPAVQLLLVNQGSRQPFHVELVDQIVALRTAENPLVAVVGLGSSFQGSKDVAAKLSARDVGIPMVGAVTSATDFNAVSYPTFHSVSPSNMDYALALKDLLDKQRDVLPLRSGMIVADQNDDPYPRTLTAAFTEVLKDHIKTGSPPFNGGTVDSPATPNVFTPVVLNLCNAVVDPRLQTDTVFFAGRVADFPSFAEALKVRSCRKHPLTIMVGATGFQLTPQQVGLLDEANVSVIWASSADAPAWVANRPGTPDGFADFLKAHRDAGFRDDSLNDGYAMMHHDAVASAVRAIRVAALGNSVPGVADVQTQFGNLALAHQVHGASGTLSFGLRANGDGRATGKVVAYRQLGRTGPRLPADVAPYLTR</sequence>
<dbReference type="Proteomes" id="UP000317685">
    <property type="component" value="Unassembled WGS sequence"/>
</dbReference>
<evidence type="ECO:0000256" key="1">
    <source>
        <dbReference type="SAM" id="Phobius"/>
    </source>
</evidence>
<keyword evidence="3" id="KW-1185">Reference proteome</keyword>
<reference evidence="2 3" key="1">
    <citation type="submission" date="2019-06" db="EMBL/GenBank/DDBJ databases">
        <title>Sequencing the genomes of 1000 actinobacteria strains.</title>
        <authorList>
            <person name="Klenk H.-P."/>
        </authorList>
    </citation>
    <scope>NUCLEOTIDE SEQUENCE [LARGE SCALE GENOMIC DNA]</scope>
    <source>
        <strain evidence="2 3">DSM 45885</strain>
    </source>
</reference>
<dbReference type="AlphaFoldDB" id="A0A561VYT4"/>
<name>A0A561VYT4_9ACTN</name>
<dbReference type="Gene3D" id="3.40.50.2300">
    <property type="match status" value="2"/>
</dbReference>
<feature type="transmembrane region" description="Helical" evidence="1">
    <location>
        <begin position="12"/>
        <end position="31"/>
    </location>
</feature>
<dbReference type="InterPro" id="IPR028082">
    <property type="entry name" value="Peripla_BP_I"/>
</dbReference>
<keyword evidence="1" id="KW-0812">Transmembrane</keyword>
<gene>
    <name evidence="2" type="ORF">FHU34_112114</name>
</gene>
<dbReference type="EMBL" id="VIWZ01000001">
    <property type="protein sequence ID" value="TWG16775.1"/>
    <property type="molecule type" value="Genomic_DNA"/>
</dbReference>
<keyword evidence="1" id="KW-0472">Membrane</keyword>
<proteinExistence type="predicted"/>
<evidence type="ECO:0000313" key="2">
    <source>
        <dbReference type="EMBL" id="TWG16775.1"/>
    </source>
</evidence>
<organism evidence="2 3">
    <name type="scientific">Micromonospora taraxaci</name>
    <dbReference type="NCBI Taxonomy" id="1316803"/>
    <lineage>
        <taxon>Bacteria</taxon>
        <taxon>Bacillati</taxon>
        <taxon>Actinomycetota</taxon>
        <taxon>Actinomycetes</taxon>
        <taxon>Micromonosporales</taxon>
        <taxon>Micromonosporaceae</taxon>
        <taxon>Micromonospora</taxon>
    </lineage>
</organism>
<protein>
    <submittedName>
        <fullName evidence="2">ABC-type branched-subunit amino acid transport system substrate-binding protein</fullName>
    </submittedName>
</protein>